<evidence type="ECO:0000259" key="2">
    <source>
        <dbReference type="Pfam" id="PF14309"/>
    </source>
</evidence>
<dbReference type="EMBL" id="BKCP01008515">
    <property type="protein sequence ID" value="GER49304.1"/>
    <property type="molecule type" value="Genomic_DNA"/>
</dbReference>
<feature type="compositionally biased region" description="Low complexity" evidence="1">
    <location>
        <begin position="81"/>
        <end position="93"/>
    </location>
</feature>
<dbReference type="PANTHER" id="PTHR31680:SF20">
    <property type="entry name" value="PROTEIN LONGIFOLIA 2-LIKE"/>
    <property type="match status" value="1"/>
</dbReference>
<evidence type="ECO:0000313" key="4">
    <source>
        <dbReference type="Proteomes" id="UP000325081"/>
    </source>
</evidence>
<feature type="compositionally biased region" description="Basic and acidic residues" evidence="1">
    <location>
        <begin position="123"/>
        <end position="137"/>
    </location>
</feature>
<evidence type="ECO:0000313" key="3">
    <source>
        <dbReference type="EMBL" id="GER49304.1"/>
    </source>
</evidence>
<dbReference type="Pfam" id="PF14309">
    <property type="entry name" value="DUF4378"/>
    <property type="match status" value="1"/>
</dbReference>
<gene>
    <name evidence="3" type="ORF">STAS_26519</name>
</gene>
<dbReference type="PANTHER" id="PTHR31680">
    <property type="entry name" value="LONGIFOLIA PROTEIN"/>
    <property type="match status" value="1"/>
</dbReference>
<protein>
    <submittedName>
        <fullName evidence="3">Protein LONGIFOLIA 2</fullName>
    </submittedName>
</protein>
<name>A0A5A7QVN3_STRAF</name>
<dbReference type="GO" id="GO:0051513">
    <property type="term" value="P:regulation of monopolar cell growth"/>
    <property type="evidence" value="ECO:0007669"/>
    <property type="project" value="InterPro"/>
</dbReference>
<dbReference type="InterPro" id="IPR025486">
    <property type="entry name" value="DUF4378"/>
</dbReference>
<feature type="region of interest" description="Disordered" evidence="1">
    <location>
        <begin position="68"/>
        <end position="175"/>
    </location>
</feature>
<dbReference type="AlphaFoldDB" id="A0A5A7QVN3"/>
<feature type="region of interest" description="Disordered" evidence="1">
    <location>
        <begin position="548"/>
        <end position="621"/>
    </location>
</feature>
<feature type="compositionally biased region" description="Pro residues" evidence="1">
    <location>
        <begin position="322"/>
        <end position="331"/>
    </location>
</feature>
<feature type="compositionally biased region" description="Polar residues" evidence="1">
    <location>
        <begin position="290"/>
        <end position="299"/>
    </location>
</feature>
<comment type="caution">
    <text evidence="3">The sequence shown here is derived from an EMBL/GenBank/DDBJ whole genome shotgun (WGS) entry which is preliminary data.</text>
</comment>
<feature type="compositionally biased region" description="Basic and acidic residues" evidence="1">
    <location>
        <begin position="592"/>
        <end position="605"/>
    </location>
</feature>
<dbReference type="OrthoDB" id="769613at2759"/>
<dbReference type="Proteomes" id="UP000325081">
    <property type="component" value="Unassembled WGS sequence"/>
</dbReference>
<dbReference type="InterPro" id="IPR033334">
    <property type="entry name" value="LNG1/2"/>
</dbReference>
<organism evidence="3 4">
    <name type="scientific">Striga asiatica</name>
    <name type="common">Asiatic witchweed</name>
    <name type="synonym">Buchnera asiatica</name>
    <dbReference type="NCBI Taxonomy" id="4170"/>
    <lineage>
        <taxon>Eukaryota</taxon>
        <taxon>Viridiplantae</taxon>
        <taxon>Streptophyta</taxon>
        <taxon>Embryophyta</taxon>
        <taxon>Tracheophyta</taxon>
        <taxon>Spermatophyta</taxon>
        <taxon>Magnoliopsida</taxon>
        <taxon>eudicotyledons</taxon>
        <taxon>Gunneridae</taxon>
        <taxon>Pentapetalae</taxon>
        <taxon>asterids</taxon>
        <taxon>lamiids</taxon>
        <taxon>Lamiales</taxon>
        <taxon>Orobanchaceae</taxon>
        <taxon>Buchnereae</taxon>
        <taxon>Striga</taxon>
    </lineage>
</organism>
<feature type="region of interest" description="Disordered" evidence="1">
    <location>
        <begin position="282"/>
        <end position="385"/>
    </location>
</feature>
<feature type="compositionally biased region" description="Polar residues" evidence="1">
    <location>
        <begin position="306"/>
        <end position="318"/>
    </location>
</feature>
<sequence>MSAKTMSSLRDENRDLRKQIGCMNGILQLFDRHHLLTGRRVGGHHHKRLLQGTQHQLEPQYATGAITEKARKSHKEKPRISTESSCTSTFSSSLDFNRIAQPETLPLRQKNKPESTKEPQSLDLRDVVKDSMYREARGLSIKHRAPKDEKKGTVMKHVDSPRPPPQSKPKTPKPHILISEGSGRVLAGAHEITRISKDERPSIGLPRFSYDGRESRDGLRWAAAKHKELPRLSLDSKASSMKKCWAHESRRNFLDQDPHAENENPGHNRTSSIVAKLMGLENFPDPTADENGTPTTKSCPNEAFLENSSLTPQNQASYFSPRFPPNDPASPSPRSHGANFGRKTNTCSRIPIEPAPWRQQDSSQGSAKVALDKRRSPTNSRNVSSSVYGEIEKRITELQFQKSGKDLRALKHILEAMQKTRERLEERTEEPIQCTLQRKSNNRVLTIEGHCNPKQLGSPVPIIKPAKVMEKVRFPIPNKQEVRTRNSKYYLENSVTRPETKVLTSKNKIFSTDKRTSRGASELDRTMVGPQRKKVVVSPRLQHNVLRIEGQSPPTTPSPDSVQVKNHCRKNLTEKGSRNRKYKVKPNDMQFSDEHLGELSSETRHSSYQHDTASVVSDSSNSQVSQAATDVIDLVHLVNTDAAQKENSVSMIREDMPAVKPVITISEQPSPISVLDNTFYSEDSPSPVKKISTVFQDETTCPDEAEWHLENVNHLTNCKRPNHAHMDNQKLENLRNSVQELTLSTKPDPTAVGHHSLLYQSLHPDHKYINRILLTSGLLKHPSVISPADQLLSSCHLINPNMFHVLEQTEEISPKSDIMKLNNKRIERKIIFDLVDETLVRKITSGGLFTSGNKMTSPQVLLKEVYIEMDRACRIQDSSLDDEEDEMNRLLTADMMYQDDWVNYGGEVPALVLDIERLIFKDLINELITGEGIGSLRDCPFWYCRKLFSK</sequence>
<feature type="compositionally biased region" description="Basic and acidic residues" evidence="1">
    <location>
        <begin position="146"/>
        <end position="160"/>
    </location>
</feature>
<evidence type="ECO:0000256" key="1">
    <source>
        <dbReference type="SAM" id="MobiDB-lite"/>
    </source>
</evidence>
<proteinExistence type="predicted"/>
<feature type="domain" description="DUF4378" evidence="2">
    <location>
        <begin position="765"/>
        <end position="926"/>
    </location>
</feature>
<accession>A0A5A7QVN3</accession>
<reference evidence="4" key="1">
    <citation type="journal article" date="2019" name="Curr. Biol.">
        <title>Genome Sequence of Striga asiatica Provides Insight into the Evolution of Plant Parasitism.</title>
        <authorList>
            <person name="Yoshida S."/>
            <person name="Kim S."/>
            <person name="Wafula E.K."/>
            <person name="Tanskanen J."/>
            <person name="Kim Y.M."/>
            <person name="Honaas L."/>
            <person name="Yang Z."/>
            <person name="Spallek T."/>
            <person name="Conn C.E."/>
            <person name="Ichihashi Y."/>
            <person name="Cheong K."/>
            <person name="Cui S."/>
            <person name="Der J.P."/>
            <person name="Gundlach H."/>
            <person name="Jiao Y."/>
            <person name="Hori C."/>
            <person name="Ishida J.K."/>
            <person name="Kasahara H."/>
            <person name="Kiba T."/>
            <person name="Kim M.S."/>
            <person name="Koo N."/>
            <person name="Laohavisit A."/>
            <person name="Lee Y.H."/>
            <person name="Lumba S."/>
            <person name="McCourt P."/>
            <person name="Mortimer J.C."/>
            <person name="Mutuku J.M."/>
            <person name="Nomura T."/>
            <person name="Sasaki-Sekimoto Y."/>
            <person name="Seto Y."/>
            <person name="Wang Y."/>
            <person name="Wakatake T."/>
            <person name="Sakakibara H."/>
            <person name="Demura T."/>
            <person name="Yamaguchi S."/>
            <person name="Yoneyama K."/>
            <person name="Manabe R.I."/>
            <person name="Nelson D.C."/>
            <person name="Schulman A.H."/>
            <person name="Timko M.P."/>
            <person name="dePamphilis C.W."/>
            <person name="Choi D."/>
            <person name="Shirasu K."/>
        </authorList>
    </citation>
    <scope>NUCLEOTIDE SEQUENCE [LARGE SCALE GENOMIC DNA]</scope>
    <source>
        <strain evidence="4">cv. UVA1</strain>
    </source>
</reference>
<keyword evidence="4" id="KW-1185">Reference proteome</keyword>